<dbReference type="Pfam" id="PF19568">
    <property type="entry name" value="Spore_III_AA"/>
    <property type="match status" value="1"/>
</dbReference>
<dbReference type="NCBIfam" id="TIGR02858">
    <property type="entry name" value="spore_III_AA"/>
    <property type="match status" value="1"/>
</dbReference>
<protein>
    <submittedName>
        <fullName evidence="4">Stage III sporulation protein AA</fullName>
    </submittedName>
</protein>
<sequence length="330" mass="36492">MEYSRWPSGVAWKRVILDALPENIQRVIDGIPQDIAESLEEIRIREGRPIVIHGRGKSYYLGADGGLWPSPEKAYYVTHRDVQSILQRISNYSIYAVEEELRNGYITLRGGYRVGLAGKAVLEGGKIKTLKYINSFNIRISREIIGVADKVIRYIVSGAEVYHTLVLSPPQMGKTTLIRDIARQLSDGFPGFRGIKVGIVDERSEIAGCFQGVPQNNVGLQTDVLDACPKAEGIMMLIRSMSPAVIITDEIGKAEDVEAIEEALNAGIKIITTAHSSDIGDAQRRPILSKILDKKIFQRIIVLGSSLGVGTVEKIYDGHTLNNLLDRPIR</sequence>
<dbReference type="InterPro" id="IPR027417">
    <property type="entry name" value="P-loop_NTPase"/>
</dbReference>
<dbReference type="GO" id="GO:0005524">
    <property type="term" value="F:ATP binding"/>
    <property type="evidence" value="ECO:0007669"/>
    <property type="project" value="UniProtKB-KW"/>
</dbReference>
<dbReference type="InterPro" id="IPR014217">
    <property type="entry name" value="Spore_III_AA"/>
</dbReference>
<dbReference type="InterPro" id="IPR003593">
    <property type="entry name" value="AAA+_ATPase"/>
</dbReference>
<organism evidence="4 5">
    <name type="scientific">Caldicoprobacter faecalis</name>
    <dbReference type="NCBI Taxonomy" id="937334"/>
    <lineage>
        <taxon>Bacteria</taxon>
        <taxon>Bacillati</taxon>
        <taxon>Bacillota</taxon>
        <taxon>Clostridia</taxon>
        <taxon>Caldicoprobacterales</taxon>
        <taxon>Caldicoprobacteraceae</taxon>
        <taxon>Caldicoprobacter</taxon>
    </lineage>
</organism>
<reference evidence="4 5" key="1">
    <citation type="submission" date="2016-10" db="EMBL/GenBank/DDBJ databases">
        <authorList>
            <person name="de Groot N.N."/>
        </authorList>
    </citation>
    <scope>NUCLEOTIDE SEQUENCE [LARGE SCALE GENOMIC DNA]</scope>
    <source>
        <strain evidence="4 5">DSM 20678</strain>
    </source>
</reference>
<keyword evidence="1" id="KW-0547">Nucleotide-binding</keyword>
<evidence type="ECO:0000256" key="1">
    <source>
        <dbReference type="ARBA" id="ARBA00022741"/>
    </source>
</evidence>
<dbReference type="InterPro" id="IPR045735">
    <property type="entry name" value="Spore_III_AA_AAA+_ATPase"/>
</dbReference>
<dbReference type="STRING" id="937334.SAMN05444406_10659"/>
<accession>A0A1I5U6U3</accession>
<dbReference type="PANTHER" id="PTHR20953:SF3">
    <property type="entry name" value="P-LOOP CONTAINING NUCLEOSIDE TRIPHOSPHATE HYDROLASES SUPERFAMILY PROTEIN"/>
    <property type="match status" value="1"/>
</dbReference>
<dbReference type="OrthoDB" id="9768243at2"/>
<proteinExistence type="predicted"/>
<dbReference type="Gene3D" id="3.40.50.300">
    <property type="entry name" value="P-loop containing nucleotide triphosphate hydrolases"/>
    <property type="match status" value="1"/>
</dbReference>
<dbReference type="SMART" id="SM00382">
    <property type="entry name" value="AAA"/>
    <property type="match status" value="1"/>
</dbReference>
<dbReference type="Proteomes" id="UP000198577">
    <property type="component" value="Unassembled WGS sequence"/>
</dbReference>
<evidence type="ECO:0000256" key="2">
    <source>
        <dbReference type="ARBA" id="ARBA00022840"/>
    </source>
</evidence>
<dbReference type="AlphaFoldDB" id="A0A1I5U6U3"/>
<dbReference type="PANTHER" id="PTHR20953">
    <property type="entry name" value="KINASE-RELATED"/>
    <property type="match status" value="1"/>
</dbReference>
<name>A0A1I5U6U3_9FIRM</name>
<keyword evidence="2" id="KW-0067">ATP-binding</keyword>
<dbReference type="SUPFAM" id="SSF52540">
    <property type="entry name" value="P-loop containing nucleoside triphosphate hydrolases"/>
    <property type="match status" value="1"/>
</dbReference>
<dbReference type="RefSeq" id="WP_025746491.1">
    <property type="nucleotide sequence ID" value="NZ_FOXR01000006.1"/>
</dbReference>
<feature type="domain" description="AAA+ ATPase" evidence="3">
    <location>
        <begin position="160"/>
        <end position="297"/>
    </location>
</feature>
<gene>
    <name evidence="4" type="ORF">SAMN05444406_10659</name>
</gene>
<keyword evidence="5" id="KW-1185">Reference proteome</keyword>
<evidence type="ECO:0000313" key="4">
    <source>
        <dbReference type="EMBL" id="SFP90982.1"/>
    </source>
</evidence>
<evidence type="ECO:0000259" key="3">
    <source>
        <dbReference type="SMART" id="SM00382"/>
    </source>
</evidence>
<dbReference type="EMBL" id="FOXR01000006">
    <property type="protein sequence ID" value="SFP90982.1"/>
    <property type="molecule type" value="Genomic_DNA"/>
</dbReference>
<evidence type="ECO:0000313" key="5">
    <source>
        <dbReference type="Proteomes" id="UP000198577"/>
    </source>
</evidence>